<proteinExistence type="predicted"/>
<organism evidence="2 3">
    <name type="scientific">Papaver atlanticum</name>
    <dbReference type="NCBI Taxonomy" id="357466"/>
    <lineage>
        <taxon>Eukaryota</taxon>
        <taxon>Viridiplantae</taxon>
        <taxon>Streptophyta</taxon>
        <taxon>Embryophyta</taxon>
        <taxon>Tracheophyta</taxon>
        <taxon>Spermatophyta</taxon>
        <taxon>Magnoliopsida</taxon>
        <taxon>Ranunculales</taxon>
        <taxon>Papaveraceae</taxon>
        <taxon>Papaveroideae</taxon>
        <taxon>Papaver</taxon>
    </lineage>
</organism>
<dbReference type="PANTHER" id="PTHR31900">
    <property type="entry name" value="F-BOX/RNI SUPERFAMILY PROTEIN-RELATED"/>
    <property type="match status" value="1"/>
</dbReference>
<dbReference type="EMBL" id="JAJJMB010001184">
    <property type="protein sequence ID" value="KAI3958148.1"/>
    <property type="molecule type" value="Genomic_DNA"/>
</dbReference>
<dbReference type="Gene3D" id="3.80.10.10">
    <property type="entry name" value="Ribonuclease Inhibitor"/>
    <property type="match status" value="1"/>
</dbReference>
<evidence type="ECO:0000313" key="2">
    <source>
        <dbReference type="EMBL" id="KAI3958148.1"/>
    </source>
</evidence>
<dbReference type="Proteomes" id="UP001202328">
    <property type="component" value="Unassembled WGS sequence"/>
</dbReference>
<comment type="caution">
    <text evidence="2">The sequence shown here is derived from an EMBL/GenBank/DDBJ whole genome shotgun (WGS) entry which is preliminary data.</text>
</comment>
<evidence type="ECO:0000259" key="1">
    <source>
        <dbReference type="SMART" id="SM00579"/>
    </source>
</evidence>
<dbReference type="Pfam" id="PF24758">
    <property type="entry name" value="LRR_At5g56370"/>
    <property type="match status" value="1"/>
</dbReference>
<feature type="domain" description="FBD" evidence="1">
    <location>
        <begin position="331"/>
        <end position="407"/>
    </location>
</feature>
<evidence type="ECO:0000313" key="3">
    <source>
        <dbReference type="Proteomes" id="UP001202328"/>
    </source>
</evidence>
<dbReference type="InterPro" id="IPR050232">
    <property type="entry name" value="FBL13/AtMIF1-like"/>
</dbReference>
<dbReference type="AlphaFoldDB" id="A0AAD4XY44"/>
<dbReference type="SMART" id="SM00579">
    <property type="entry name" value="FBD"/>
    <property type="match status" value="1"/>
</dbReference>
<name>A0AAD4XY44_9MAGN</name>
<reference evidence="2" key="1">
    <citation type="submission" date="2022-04" db="EMBL/GenBank/DDBJ databases">
        <title>A functionally conserved STORR gene fusion in Papaver species that diverged 16.8 million years ago.</title>
        <authorList>
            <person name="Catania T."/>
        </authorList>
    </citation>
    <scope>NUCLEOTIDE SEQUENCE</scope>
    <source>
        <strain evidence="2">S-188037</strain>
    </source>
</reference>
<keyword evidence="3" id="KW-1185">Reference proteome</keyword>
<dbReference type="Pfam" id="PF08387">
    <property type="entry name" value="FBD"/>
    <property type="match status" value="1"/>
</dbReference>
<dbReference type="PANTHER" id="PTHR31900:SF30">
    <property type="entry name" value="SUPERFAMILY PROTEIN, PUTATIVE-RELATED"/>
    <property type="match status" value="1"/>
</dbReference>
<sequence>MVFIFRCQYFDIQRFSVQWERSAYDDMVEMHVNRWSLNAVKYNVQEIIIVIGQLHDSAYEIPHRILNCKSLRKLEMRVWGNARKADIILPSSMSLPQLNELTFIGLSISNVESSKRLFSSCPVLERLWIGDCDIKTDDQRKLIVDSPSLKMFVYTDHCRRLLPQNDTMDNINIKLCAPNLKIFSFRSLLMQDYSLEISSPLFGVYFDMALEDKDENENAEAYSRLSSAEKKVYAKHMLKFLGAIYMVKALRLSAGFLEVLSQAPDLLDSQPSRLCNNLQHLVLDMWSTRGCLRAIAYLLKICPRVTRLFVKSKESNSADVGDYWEAGLLCPGMLSHLGYVRFEEVEGCDAEIKLLSFLLENAKVLKKVVLYFRSSAGSPRRARQVEQFERKLRAVPAASSSIQLVFKT</sequence>
<dbReference type="SUPFAM" id="SSF52047">
    <property type="entry name" value="RNI-like"/>
    <property type="match status" value="1"/>
</dbReference>
<dbReference type="InterPro" id="IPR032675">
    <property type="entry name" value="LRR_dom_sf"/>
</dbReference>
<gene>
    <name evidence="2" type="ORF">MKW98_020790</name>
</gene>
<dbReference type="InterPro" id="IPR055411">
    <property type="entry name" value="LRR_FXL15/At3g58940/PEG3-like"/>
</dbReference>
<dbReference type="InterPro" id="IPR006566">
    <property type="entry name" value="FBD"/>
</dbReference>
<accession>A0AAD4XY44</accession>
<protein>
    <recommendedName>
        <fullName evidence="1">FBD domain-containing protein</fullName>
    </recommendedName>
</protein>